<name>A0A919GYA4_9ACTN</name>
<protein>
    <recommendedName>
        <fullName evidence="4">HTH araC/xylS-type domain-containing protein</fullName>
    </recommendedName>
</protein>
<dbReference type="SUPFAM" id="SSF46689">
    <property type="entry name" value="Homeodomain-like"/>
    <property type="match status" value="1"/>
</dbReference>
<evidence type="ECO:0000259" key="4">
    <source>
        <dbReference type="PROSITE" id="PS01124"/>
    </source>
</evidence>
<evidence type="ECO:0000256" key="1">
    <source>
        <dbReference type="ARBA" id="ARBA00023015"/>
    </source>
</evidence>
<comment type="caution">
    <text evidence="5">The sequence shown here is derived from an EMBL/GenBank/DDBJ whole genome shotgun (WGS) entry which is preliminary data.</text>
</comment>
<dbReference type="InterPro" id="IPR050204">
    <property type="entry name" value="AraC_XylS_family_regulators"/>
</dbReference>
<evidence type="ECO:0000313" key="6">
    <source>
        <dbReference type="Proteomes" id="UP000600026"/>
    </source>
</evidence>
<dbReference type="Gene3D" id="1.10.10.60">
    <property type="entry name" value="Homeodomain-like"/>
    <property type="match status" value="1"/>
</dbReference>
<keyword evidence="2" id="KW-0238">DNA-binding</keyword>
<dbReference type="EMBL" id="BNEE01000006">
    <property type="protein sequence ID" value="GHI86144.1"/>
    <property type="molecule type" value="Genomic_DNA"/>
</dbReference>
<evidence type="ECO:0000256" key="2">
    <source>
        <dbReference type="ARBA" id="ARBA00023125"/>
    </source>
</evidence>
<dbReference type="PANTHER" id="PTHR46796:SF6">
    <property type="entry name" value="ARAC SUBFAMILY"/>
    <property type="match status" value="1"/>
</dbReference>
<dbReference type="InterPro" id="IPR020449">
    <property type="entry name" value="Tscrpt_reg_AraC-type_HTH"/>
</dbReference>
<dbReference type="GO" id="GO:0043565">
    <property type="term" value="F:sequence-specific DNA binding"/>
    <property type="evidence" value="ECO:0007669"/>
    <property type="project" value="InterPro"/>
</dbReference>
<sequence length="308" mass="32961">MSSTAVPQQTAPHRNRVTTRGLGFLEVVTVSGAAQPLAPLPAGGCAASAPHLVLGLHTRGRARVAAPASGGADRPCGPGEVFVVDGAAPLVLHETEDFELHLVRIPHRVLALTDRQVRDLGTRGPHPAGPVAPLLARLLRTVLREFPAAPHSAAQAASAIAELVTVMAVLADEDRARGRQERVPDPAPGCCHRTLLGRLRAHIDDRLPERGLSPVTVAAAHHISVRHLHKLFAAHGSTTGRWIRHCRLEEARRELARPGRQDISVAAVAARWGFADAAHFSRSFRSAYGMPPSRWRAVRTATPDRTTA</sequence>
<dbReference type="Pfam" id="PF12833">
    <property type="entry name" value="HTH_18"/>
    <property type="match status" value="1"/>
</dbReference>
<keyword evidence="1" id="KW-0805">Transcription regulation</keyword>
<dbReference type="Pfam" id="PF14525">
    <property type="entry name" value="AraC_binding_2"/>
    <property type="match status" value="1"/>
</dbReference>
<evidence type="ECO:0000256" key="3">
    <source>
        <dbReference type="ARBA" id="ARBA00023163"/>
    </source>
</evidence>
<proteinExistence type="predicted"/>
<dbReference type="InterPro" id="IPR018062">
    <property type="entry name" value="HTH_AraC-typ_CS"/>
</dbReference>
<dbReference type="SMART" id="SM00342">
    <property type="entry name" value="HTH_ARAC"/>
    <property type="match status" value="1"/>
</dbReference>
<organism evidence="5 6">
    <name type="scientific">Streptomyces xanthophaeus</name>
    <dbReference type="NCBI Taxonomy" id="67385"/>
    <lineage>
        <taxon>Bacteria</taxon>
        <taxon>Bacillati</taxon>
        <taxon>Actinomycetota</taxon>
        <taxon>Actinomycetes</taxon>
        <taxon>Kitasatosporales</taxon>
        <taxon>Streptomycetaceae</taxon>
        <taxon>Streptomyces</taxon>
    </lineage>
</organism>
<gene>
    <name evidence="5" type="ORF">Sxan_35080</name>
</gene>
<keyword evidence="3" id="KW-0804">Transcription</keyword>
<dbReference type="AlphaFoldDB" id="A0A919GYA4"/>
<dbReference type="Proteomes" id="UP000600026">
    <property type="component" value="Unassembled WGS sequence"/>
</dbReference>
<dbReference type="PROSITE" id="PS01124">
    <property type="entry name" value="HTH_ARAC_FAMILY_2"/>
    <property type="match status" value="1"/>
</dbReference>
<keyword evidence="6" id="KW-1185">Reference proteome</keyword>
<dbReference type="RefSeq" id="WP_051902340.1">
    <property type="nucleotide sequence ID" value="NZ_BNEE01000006.1"/>
</dbReference>
<accession>A0A919GYA4</accession>
<reference evidence="5" key="1">
    <citation type="submission" date="2020-09" db="EMBL/GenBank/DDBJ databases">
        <title>Whole genome shotgun sequence of Streptomyces xanthophaeus NBRC 12829.</title>
        <authorList>
            <person name="Komaki H."/>
            <person name="Tamura T."/>
        </authorList>
    </citation>
    <scope>NUCLEOTIDE SEQUENCE</scope>
    <source>
        <strain evidence="5">NBRC 12829</strain>
    </source>
</reference>
<dbReference type="PRINTS" id="PR00032">
    <property type="entry name" value="HTHARAC"/>
</dbReference>
<dbReference type="InterPro" id="IPR035418">
    <property type="entry name" value="AraC-bd_2"/>
</dbReference>
<dbReference type="PROSITE" id="PS00041">
    <property type="entry name" value="HTH_ARAC_FAMILY_1"/>
    <property type="match status" value="1"/>
</dbReference>
<dbReference type="PANTHER" id="PTHR46796">
    <property type="entry name" value="HTH-TYPE TRANSCRIPTIONAL ACTIVATOR RHAS-RELATED"/>
    <property type="match status" value="1"/>
</dbReference>
<dbReference type="InterPro" id="IPR018060">
    <property type="entry name" value="HTH_AraC"/>
</dbReference>
<dbReference type="GO" id="GO:0003700">
    <property type="term" value="F:DNA-binding transcription factor activity"/>
    <property type="evidence" value="ECO:0007669"/>
    <property type="project" value="InterPro"/>
</dbReference>
<evidence type="ECO:0000313" key="5">
    <source>
        <dbReference type="EMBL" id="GHI86144.1"/>
    </source>
</evidence>
<feature type="domain" description="HTH araC/xylS-type" evidence="4">
    <location>
        <begin position="197"/>
        <end position="298"/>
    </location>
</feature>
<dbReference type="OrthoDB" id="9799345at2"/>
<dbReference type="InterPro" id="IPR009057">
    <property type="entry name" value="Homeodomain-like_sf"/>
</dbReference>